<comment type="caution">
    <text evidence="1">The sequence shown here is derived from an EMBL/GenBank/DDBJ whole genome shotgun (WGS) entry which is preliminary data.</text>
</comment>
<evidence type="ECO:0000313" key="2">
    <source>
        <dbReference type="Proteomes" id="UP000216173"/>
    </source>
</evidence>
<protein>
    <submittedName>
        <fullName evidence="1">Uncharacterized protein</fullName>
    </submittedName>
</protein>
<evidence type="ECO:0000313" key="1">
    <source>
        <dbReference type="EMBL" id="PAR20632.1"/>
    </source>
</evidence>
<dbReference type="AlphaFoldDB" id="A0A271VR30"/>
<dbReference type="EMBL" id="NMSH01000015">
    <property type="protein sequence ID" value="PAR20632.1"/>
    <property type="molecule type" value="Genomic_DNA"/>
</dbReference>
<name>A0A271VR30_VIBMT</name>
<accession>A0A271VR30</accession>
<reference evidence="2" key="1">
    <citation type="submission" date="2017-07" db="EMBL/GenBank/DDBJ databases">
        <authorList>
            <person name="Boucher Y."/>
            <person name="Orata F.D."/>
        </authorList>
    </citation>
    <scope>NUCLEOTIDE SEQUENCE [LARGE SCALE GENOMIC DNA]</scope>
    <source>
        <strain evidence="2">OYP9E10</strain>
    </source>
</reference>
<dbReference type="Proteomes" id="UP000216173">
    <property type="component" value="Unassembled WGS sequence"/>
</dbReference>
<organism evidence="1 2">
    <name type="scientific">Vibrio metoecus</name>
    <dbReference type="NCBI Taxonomy" id="1481663"/>
    <lineage>
        <taxon>Bacteria</taxon>
        <taxon>Pseudomonadati</taxon>
        <taxon>Pseudomonadota</taxon>
        <taxon>Gammaproteobacteria</taxon>
        <taxon>Vibrionales</taxon>
        <taxon>Vibrionaceae</taxon>
        <taxon>Vibrio</taxon>
    </lineage>
</organism>
<sequence>MYAKIKNGDDTAPPLKFNPSCFDGGYFQPNLSFYYDKAFNMTENANSRKMHAIVSRHACG</sequence>
<proteinExistence type="predicted"/>
<gene>
    <name evidence="1" type="ORF">CGU03_10845</name>
</gene>